<evidence type="ECO:0000256" key="5">
    <source>
        <dbReference type="ARBA" id="ARBA00023136"/>
    </source>
</evidence>
<evidence type="ECO:0000259" key="11">
    <source>
        <dbReference type="PROSITE" id="PS50262"/>
    </source>
</evidence>
<dbReference type="GO" id="GO:0016020">
    <property type="term" value="C:membrane"/>
    <property type="evidence" value="ECO:0007669"/>
    <property type="project" value="UniProtKB-SubCell"/>
</dbReference>
<feature type="transmembrane region" description="Helical" evidence="10">
    <location>
        <begin position="69"/>
        <end position="90"/>
    </location>
</feature>
<feature type="compositionally biased region" description="Basic and acidic residues" evidence="9">
    <location>
        <begin position="443"/>
        <end position="463"/>
    </location>
</feature>
<dbReference type="InterPro" id="IPR017452">
    <property type="entry name" value="GPCR_Rhodpsn_7TM"/>
</dbReference>
<dbReference type="Pfam" id="PF00001">
    <property type="entry name" value="7tm_1"/>
    <property type="match status" value="1"/>
</dbReference>
<keyword evidence="13" id="KW-1185">Reference proteome</keyword>
<dbReference type="OrthoDB" id="9946013at2759"/>
<dbReference type="GO" id="GO:0004930">
    <property type="term" value="F:G protein-coupled receptor activity"/>
    <property type="evidence" value="ECO:0007669"/>
    <property type="project" value="UniProtKB-KW"/>
</dbReference>
<dbReference type="EMBL" id="CAJPWZ010002297">
    <property type="protein sequence ID" value="CAG2235042.1"/>
    <property type="molecule type" value="Genomic_DNA"/>
</dbReference>
<feature type="region of interest" description="Disordered" evidence="9">
    <location>
        <begin position="382"/>
        <end position="406"/>
    </location>
</feature>
<feature type="compositionally biased region" description="Polar residues" evidence="9">
    <location>
        <begin position="427"/>
        <end position="437"/>
    </location>
</feature>
<feature type="compositionally biased region" description="Polar residues" evidence="9">
    <location>
        <begin position="383"/>
        <end position="398"/>
    </location>
</feature>
<dbReference type="PANTHER" id="PTHR24238">
    <property type="entry name" value="G-PROTEIN COUPLED RECEPTOR"/>
    <property type="match status" value="1"/>
</dbReference>
<gene>
    <name evidence="12" type="ORF">MEDL_47630</name>
</gene>
<feature type="region of interest" description="Disordered" evidence="9">
    <location>
        <begin position="420"/>
        <end position="497"/>
    </location>
</feature>
<keyword evidence="6 8" id="KW-0675">Receptor</keyword>
<name>A0A8S3U281_MYTED</name>
<organism evidence="12 13">
    <name type="scientific">Mytilus edulis</name>
    <name type="common">Blue mussel</name>
    <dbReference type="NCBI Taxonomy" id="6550"/>
    <lineage>
        <taxon>Eukaryota</taxon>
        <taxon>Metazoa</taxon>
        <taxon>Spiralia</taxon>
        <taxon>Lophotrochozoa</taxon>
        <taxon>Mollusca</taxon>
        <taxon>Bivalvia</taxon>
        <taxon>Autobranchia</taxon>
        <taxon>Pteriomorphia</taxon>
        <taxon>Mytilida</taxon>
        <taxon>Mytiloidea</taxon>
        <taxon>Mytilidae</taxon>
        <taxon>Mytilinae</taxon>
        <taxon>Mytilus</taxon>
    </lineage>
</organism>
<keyword evidence="3 10" id="KW-1133">Transmembrane helix</keyword>
<protein>
    <recommendedName>
        <fullName evidence="11">G-protein coupled receptors family 1 profile domain-containing protein</fullName>
    </recommendedName>
</protein>
<sequence>MSVNMKASIVGNTTFPSFKELNSTESNWITSINYYGLIYTSLLFVIGIPGNVLVFFVYSKKTRKNSTTIFILVLAVFDLVNCTATLPTEIVMLLNPFVFNIGPVCKMSRFTTYTCNSAAAVILAAIAVDRYKRVCTPHGKQITLKRAKRMALWAFITSVSFTWPSLMIYGQRTISTESANVTRQICEIDDSHVLTVYPLIYYSYMCFSTCGIYFILLASYISIVMKMLKRRNFTSLIGRRSVSNKEVPDIHIEHPSSVGHHTNALQVTSVHSSTRSLNVCCRTDESNCFQYEPAVSVPKNSQNMADTSKEIAVSVPKNSQNMADTSKEIDIPNEMDLKLQECLMKPDENKIKPNCFLNVDGLIDCKEVVNEYEAVHGEKCNNRNEQNVGSNPENNSECIENKNNENDKTMIQVLNNLNKETDEQKTKQTMTKTNSLDVPSPKHSPEISSKDSSKYENTKENRNKTKRKRKVSQTRSNTGEMSLNGSSKSKMRPSKRSLRAHRLGKTTLMLLVVTMVYILSFLPFLGVVIQRSISPIVPLLYKGEYDTVYEALYRSYLLNCAKTSNWSNTNVIQDTTQKTSNWSNTNVIQNTTQKTSYWSNTNVILKTPQNTSNRSNTNVIQNTPQKKQAIGATRTLYKTLHRTQAIGATRTLYKTLHRTQELEQHERYTKHLHRKQAIGNTNVIQNTTQKTSNRSNITLYKTLQKTSNWSNTNVIQNTTQKNKNWKQRYTKHYTEHKQLEQHERYTKHYTENKQSEQHERYTKHYTENKQSEQTTL</sequence>
<keyword evidence="7 8" id="KW-0807">Transducer</keyword>
<reference evidence="12" key="1">
    <citation type="submission" date="2021-03" db="EMBL/GenBank/DDBJ databases">
        <authorList>
            <person name="Bekaert M."/>
        </authorList>
    </citation>
    <scope>NUCLEOTIDE SEQUENCE</scope>
</reference>
<feature type="transmembrane region" description="Helical" evidence="10">
    <location>
        <begin position="110"/>
        <end position="129"/>
    </location>
</feature>
<keyword evidence="2 8" id="KW-0812">Transmembrane</keyword>
<comment type="subcellular location">
    <subcellularLocation>
        <location evidence="1">Membrane</location>
        <topology evidence="1">Multi-pass membrane protein</topology>
    </subcellularLocation>
</comment>
<evidence type="ECO:0000256" key="4">
    <source>
        <dbReference type="ARBA" id="ARBA00023040"/>
    </source>
</evidence>
<dbReference type="InterPro" id="IPR000276">
    <property type="entry name" value="GPCR_Rhodpsn"/>
</dbReference>
<feature type="region of interest" description="Disordered" evidence="9">
    <location>
        <begin position="749"/>
        <end position="776"/>
    </location>
</feature>
<evidence type="ECO:0000256" key="3">
    <source>
        <dbReference type="ARBA" id="ARBA00022989"/>
    </source>
</evidence>
<feature type="compositionally biased region" description="Basic and acidic residues" evidence="9">
    <location>
        <begin position="749"/>
        <end position="770"/>
    </location>
</feature>
<dbReference type="Proteomes" id="UP000683360">
    <property type="component" value="Unassembled WGS sequence"/>
</dbReference>
<dbReference type="PRINTS" id="PR00237">
    <property type="entry name" value="GPCRRHODOPSN"/>
</dbReference>
<feature type="domain" description="G-protein coupled receptors family 1 profile" evidence="11">
    <location>
        <begin position="50"/>
        <end position="232"/>
    </location>
</feature>
<evidence type="ECO:0000256" key="6">
    <source>
        <dbReference type="ARBA" id="ARBA00023170"/>
    </source>
</evidence>
<evidence type="ECO:0000256" key="1">
    <source>
        <dbReference type="ARBA" id="ARBA00004141"/>
    </source>
</evidence>
<dbReference type="PANTHER" id="PTHR24238:SF47">
    <property type="entry name" value="ECDYSTEROIDS_DOPAMINE RECEPTOR-RELATED"/>
    <property type="match status" value="1"/>
</dbReference>
<dbReference type="AlphaFoldDB" id="A0A8S3U281"/>
<feature type="transmembrane region" description="Helical" evidence="10">
    <location>
        <begin position="150"/>
        <end position="169"/>
    </location>
</feature>
<evidence type="ECO:0000256" key="7">
    <source>
        <dbReference type="ARBA" id="ARBA00023224"/>
    </source>
</evidence>
<dbReference type="PROSITE" id="PS00237">
    <property type="entry name" value="G_PROTEIN_RECEP_F1_1"/>
    <property type="match status" value="1"/>
</dbReference>
<keyword evidence="5 10" id="KW-0472">Membrane</keyword>
<feature type="compositionally biased region" description="Polar residues" evidence="9">
    <location>
        <begin position="473"/>
        <end position="485"/>
    </location>
</feature>
<evidence type="ECO:0000256" key="10">
    <source>
        <dbReference type="SAM" id="Phobius"/>
    </source>
</evidence>
<dbReference type="SUPFAM" id="SSF81321">
    <property type="entry name" value="Family A G protein-coupled receptor-like"/>
    <property type="match status" value="1"/>
</dbReference>
<feature type="transmembrane region" description="Helical" evidence="10">
    <location>
        <begin position="199"/>
        <end position="223"/>
    </location>
</feature>
<comment type="caution">
    <text evidence="12">The sequence shown here is derived from an EMBL/GenBank/DDBJ whole genome shotgun (WGS) entry which is preliminary data.</text>
</comment>
<evidence type="ECO:0000256" key="2">
    <source>
        <dbReference type="ARBA" id="ARBA00022692"/>
    </source>
</evidence>
<comment type="similarity">
    <text evidence="8">Belongs to the G-protein coupled receptor 1 family.</text>
</comment>
<accession>A0A8S3U281</accession>
<feature type="transmembrane region" description="Helical" evidence="10">
    <location>
        <begin position="508"/>
        <end position="529"/>
    </location>
</feature>
<dbReference type="PROSITE" id="PS50262">
    <property type="entry name" value="G_PROTEIN_RECEP_F1_2"/>
    <property type="match status" value="1"/>
</dbReference>
<dbReference type="CDD" id="cd00637">
    <property type="entry name" value="7tm_classA_rhodopsin-like"/>
    <property type="match status" value="1"/>
</dbReference>
<feature type="transmembrane region" description="Helical" evidence="10">
    <location>
        <begin position="34"/>
        <end position="57"/>
    </location>
</feature>
<evidence type="ECO:0000313" key="12">
    <source>
        <dbReference type="EMBL" id="CAG2235042.1"/>
    </source>
</evidence>
<proteinExistence type="inferred from homology"/>
<evidence type="ECO:0000313" key="13">
    <source>
        <dbReference type="Proteomes" id="UP000683360"/>
    </source>
</evidence>
<evidence type="ECO:0000256" key="9">
    <source>
        <dbReference type="SAM" id="MobiDB-lite"/>
    </source>
</evidence>
<dbReference type="Gene3D" id="1.20.1070.10">
    <property type="entry name" value="Rhodopsin 7-helix transmembrane proteins"/>
    <property type="match status" value="2"/>
</dbReference>
<evidence type="ECO:0000256" key="8">
    <source>
        <dbReference type="RuleBase" id="RU000688"/>
    </source>
</evidence>
<keyword evidence="4 8" id="KW-0297">G-protein coupled receptor</keyword>